<dbReference type="InterPro" id="IPR010664">
    <property type="entry name" value="LipoPS_assembly_LptC-rel"/>
</dbReference>
<evidence type="ECO:0000313" key="4">
    <source>
        <dbReference type="Proteomes" id="UP001549145"/>
    </source>
</evidence>
<dbReference type="EMBL" id="JBEPMM010000001">
    <property type="protein sequence ID" value="MET3691307.1"/>
    <property type="molecule type" value="Genomic_DNA"/>
</dbReference>
<comment type="caution">
    <text evidence="3">The sequence shown here is derived from an EMBL/GenBank/DDBJ whole genome shotgun (WGS) entry which is preliminary data.</text>
</comment>
<feature type="transmembrane region" description="Helical" evidence="2">
    <location>
        <begin position="39"/>
        <end position="57"/>
    </location>
</feature>
<keyword evidence="4" id="KW-1185">Reference proteome</keyword>
<protein>
    <submittedName>
        <fullName evidence="3">Lipopolysaccharide export system protein LptC</fullName>
    </submittedName>
</protein>
<dbReference type="Proteomes" id="UP001549145">
    <property type="component" value="Unassembled WGS sequence"/>
</dbReference>
<dbReference type="Gene3D" id="2.60.450.10">
    <property type="entry name" value="Lipopolysaccharide (LPS) transport protein A like domain"/>
    <property type="match status" value="1"/>
</dbReference>
<reference evidence="3 4" key="1">
    <citation type="submission" date="2024-06" db="EMBL/GenBank/DDBJ databases">
        <title>Genomic Encyclopedia of Type Strains, Phase IV (KMG-IV): sequencing the most valuable type-strain genomes for metagenomic binning, comparative biology and taxonomic classification.</title>
        <authorList>
            <person name="Goeker M."/>
        </authorList>
    </citation>
    <scope>NUCLEOTIDE SEQUENCE [LARGE SCALE GENOMIC DNA]</scope>
    <source>
        <strain evidence="3 4">DSM 21331</strain>
    </source>
</reference>
<accession>A0ABV2L0F5</accession>
<name>A0ABV2L0F5_9HYPH</name>
<dbReference type="Pfam" id="PF06835">
    <property type="entry name" value="LptC"/>
    <property type="match status" value="1"/>
</dbReference>
<dbReference type="RefSeq" id="WP_238276103.1">
    <property type="nucleotide sequence ID" value="NZ_BPQL01000014.1"/>
</dbReference>
<keyword evidence="2" id="KW-0812">Transmembrane</keyword>
<feature type="region of interest" description="Disordered" evidence="1">
    <location>
        <begin position="222"/>
        <end position="255"/>
    </location>
</feature>
<keyword evidence="2" id="KW-1133">Transmembrane helix</keyword>
<keyword evidence="2" id="KW-0472">Membrane</keyword>
<evidence type="ECO:0000256" key="2">
    <source>
        <dbReference type="SAM" id="Phobius"/>
    </source>
</evidence>
<proteinExistence type="predicted"/>
<feature type="compositionally biased region" description="Low complexity" evidence="1">
    <location>
        <begin position="222"/>
        <end position="236"/>
    </location>
</feature>
<feature type="compositionally biased region" description="Basic residues" evidence="1">
    <location>
        <begin position="20"/>
        <end position="30"/>
    </location>
</feature>
<gene>
    <name evidence="3" type="ORF">ABID43_000826</name>
</gene>
<organism evidence="3 4">
    <name type="scientific">Methylobacterium goesingense</name>
    <dbReference type="NCBI Taxonomy" id="243690"/>
    <lineage>
        <taxon>Bacteria</taxon>
        <taxon>Pseudomonadati</taxon>
        <taxon>Pseudomonadota</taxon>
        <taxon>Alphaproteobacteria</taxon>
        <taxon>Hyphomicrobiales</taxon>
        <taxon>Methylobacteriaceae</taxon>
        <taxon>Methylobacterium</taxon>
    </lineage>
</organism>
<evidence type="ECO:0000256" key="1">
    <source>
        <dbReference type="SAM" id="MobiDB-lite"/>
    </source>
</evidence>
<feature type="region of interest" description="Disordered" evidence="1">
    <location>
        <begin position="1"/>
        <end position="30"/>
    </location>
</feature>
<sequence>MHVGAAIGTEQLSGADARRTRAHARARSHSSRVRTLRRVIPLAAGSAVMALLAVTLFNPFGASLPDVSVGQVSLSGSKVKMESPRLSGFRKGDRGYEVTANAAFQDVRKPSVIELQAMRGHLNTDDKGGLLHLEAASGVFDSTRESLTLERDIRLWTDKNEEVRLSTAAVDFKAGSVRSNEAVTVTVPSGTVVADTLEVLESGRVISFVGNVHTVLHAQTKAEAASEAAPVAAASDRPARIRTTAAEPDDGERRR</sequence>
<evidence type="ECO:0000313" key="3">
    <source>
        <dbReference type="EMBL" id="MET3691307.1"/>
    </source>
</evidence>